<name>A0AAQ3MED3_VIGMU</name>
<evidence type="ECO:0000313" key="1">
    <source>
        <dbReference type="EMBL" id="WVY89556.1"/>
    </source>
</evidence>
<sequence length="116" mass="13345">MHEPKPILSPMLSNCKLSKHGSDLIQEPFLYRSTVEALWHVTITHPKLSFAVNRVCQYMASPLEYHLVAVKRILLYPKRDLHGGLIVHHAIPHQSLAIRVFVMQIGQRMLMTKDLL</sequence>
<evidence type="ECO:0000313" key="2">
    <source>
        <dbReference type="Proteomes" id="UP001374535"/>
    </source>
</evidence>
<reference evidence="1 2" key="1">
    <citation type="journal article" date="2023" name="Life. Sci Alliance">
        <title>Evolutionary insights into 3D genome organization and epigenetic landscape of Vigna mungo.</title>
        <authorList>
            <person name="Junaid A."/>
            <person name="Singh B."/>
            <person name="Bhatia S."/>
        </authorList>
    </citation>
    <scope>NUCLEOTIDE SEQUENCE [LARGE SCALE GENOMIC DNA]</scope>
    <source>
        <strain evidence="1">Urdbean</strain>
    </source>
</reference>
<gene>
    <name evidence="1" type="ORF">V8G54_035070</name>
</gene>
<dbReference type="Proteomes" id="UP001374535">
    <property type="component" value="Chromosome 11"/>
</dbReference>
<proteinExistence type="predicted"/>
<dbReference type="AlphaFoldDB" id="A0AAQ3MED3"/>
<dbReference type="PANTHER" id="PTHR11439:SF455">
    <property type="entry name" value="RLK (RECEPTOR-LIKE PROTEIN KINASE) 8, PUTATIVE-RELATED"/>
    <property type="match status" value="1"/>
</dbReference>
<keyword evidence="2" id="KW-1185">Reference proteome</keyword>
<dbReference type="PANTHER" id="PTHR11439">
    <property type="entry name" value="GAG-POL-RELATED RETROTRANSPOSON"/>
    <property type="match status" value="1"/>
</dbReference>
<protein>
    <submittedName>
        <fullName evidence="1">Uncharacterized protein</fullName>
    </submittedName>
</protein>
<accession>A0AAQ3MED3</accession>
<organism evidence="1 2">
    <name type="scientific">Vigna mungo</name>
    <name type="common">Black gram</name>
    <name type="synonym">Phaseolus mungo</name>
    <dbReference type="NCBI Taxonomy" id="3915"/>
    <lineage>
        <taxon>Eukaryota</taxon>
        <taxon>Viridiplantae</taxon>
        <taxon>Streptophyta</taxon>
        <taxon>Embryophyta</taxon>
        <taxon>Tracheophyta</taxon>
        <taxon>Spermatophyta</taxon>
        <taxon>Magnoliopsida</taxon>
        <taxon>eudicotyledons</taxon>
        <taxon>Gunneridae</taxon>
        <taxon>Pentapetalae</taxon>
        <taxon>rosids</taxon>
        <taxon>fabids</taxon>
        <taxon>Fabales</taxon>
        <taxon>Fabaceae</taxon>
        <taxon>Papilionoideae</taxon>
        <taxon>50 kb inversion clade</taxon>
        <taxon>NPAAA clade</taxon>
        <taxon>indigoferoid/millettioid clade</taxon>
        <taxon>Phaseoleae</taxon>
        <taxon>Vigna</taxon>
    </lineage>
</organism>
<dbReference type="EMBL" id="CP144690">
    <property type="protein sequence ID" value="WVY89556.1"/>
    <property type="molecule type" value="Genomic_DNA"/>
</dbReference>